<name>A0A5S3PHY1_9FLAO</name>
<dbReference type="Proteomes" id="UP000310314">
    <property type="component" value="Unassembled WGS sequence"/>
</dbReference>
<dbReference type="EMBL" id="VATY01000004">
    <property type="protein sequence ID" value="TMM53878.1"/>
    <property type="molecule type" value="Genomic_DNA"/>
</dbReference>
<proteinExistence type="predicted"/>
<reference evidence="1 2" key="1">
    <citation type="submission" date="2019-05" db="EMBL/GenBank/DDBJ databases">
        <authorList>
            <person name="Zhang J.-Y."/>
            <person name="Feg X."/>
            <person name="Du Z.-J."/>
        </authorList>
    </citation>
    <scope>NUCLEOTIDE SEQUENCE [LARGE SCALE GENOMIC DNA]</scope>
    <source>
        <strain evidence="1 2">RZ26</strain>
    </source>
</reference>
<evidence type="ECO:0008006" key="3">
    <source>
        <dbReference type="Google" id="ProtNLM"/>
    </source>
</evidence>
<dbReference type="RefSeq" id="WP_138659500.1">
    <property type="nucleotide sequence ID" value="NZ_VATY01000004.1"/>
</dbReference>
<accession>A0A5S3PHY1</accession>
<gene>
    <name evidence="1" type="ORF">FEE95_18450</name>
</gene>
<evidence type="ECO:0000313" key="1">
    <source>
        <dbReference type="EMBL" id="TMM53878.1"/>
    </source>
</evidence>
<organism evidence="1 2">
    <name type="scientific">Maribacter algarum</name>
    <name type="common">ex Zhang et al. 2020</name>
    <dbReference type="NCBI Taxonomy" id="2578118"/>
    <lineage>
        <taxon>Bacteria</taxon>
        <taxon>Pseudomonadati</taxon>
        <taxon>Bacteroidota</taxon>
        <taxon>Flavobacteriia</taxon>
        <taxon>Flavobacteriales</taxon>
        <taxon>Flavobacteriaceae</taxon>
        <taxon>Maribacter</taxon>
    </lineage>
</organism>
<comment type="caution">
    <text evidence="1">The sequence shown here is derived from an EMBL/GenBank/DDBJ whole genome shotgun (WGS) entry which is preliminary data.</text>
</comment>
<sequence length="313" mass="36968">MKDFIKRILLFLVPLIIYVSLALYIDPYNVLRKETNPKLLELKLQISSKLNYRLYKLKEYSDQPKDIIFLGDSRTNRLKVKIVDSLKNMSSSNLAYAGATLPEIIETFWYINKIHKLKEIYIGVNFNLYNKKNSMNMVTEAIDLKKSPLSYLFSQSCFKSTFYILKSLVTKQKIDIEKPRLDKAEFWRYQLESTANNFYRDYNYPNGFFIQLSAIAEYCDNNNIKLVFFIPPTHVDLQQKVEEFELLPKEHKFKSDLSKLGLFYDFDYPNKLTKNNNNFLDPFHFNDSIANIIVHEIVTGNVNYARIHVNEHK</sequence>
<protein>
    <recommendedName>
        <fullName evidence="3">SGNH/GDSL hydrolase family protein</fullName>
    </recommendedName>
</protein>
<keyword evidence="2" id="KW-1185">Reference proteome</keyword>
<dbReference type="OrthoDB" id="869432at2"/>
<evidence type="ECO:0000313" key="2">
    <source>
        <dbReference type="Proteomes" id="UP000310314"/>
    </source>
</evidence>
<dbReference type="AlphaFoldDB" id="A0A5S3PHY1"/>